<organism evidence="2 3">
    <name type="scientific">Angiostrongylus cantonensis</name>
    <name type="common">Rat lungworm</name>
    <dbReference type="NCBI Taxonomy" id="6313"/>
    <lineage>
        <taxon>Eukaryota</taxon>
        <taxon>Metazoa</taxon>
        <taxon>Ecdysozoa</taxon>
        <taxon>Nematoda</taxon>
        <taxon>Chromadorea</taxon>
        <taxon>Rhabditida</taxon>
        <taxon>Rhabditina</taxon>
        <taxon>Rhabditomorpha</taxon>
        <taxon>Strongyloidea</taxon>
        <taxon>Metastrongylidae</taxon>
        <taxon>Angiostrongylus</taxon>
    </lineage>
</organism>
<keyword evidence="2" id="KW-1185">Reference proteome</keyword>
<evidence type="ECO:0000313" key="2">
    <source>
        <dbReference type="Proteomes" id="UP000035642"/>
    </source>
</evidence>
<name>A0A0K0CTQ0_ANGCA</name>
<dbReference type="STRING" id="6313.A0A0K0CTQ0"/>
<evidence type="ECO:0000313" key="3">
    <source>
        <dbReference type="WBParaSite" id="ACAC_0000049201-mRNA-1"/>
    </source>
</evidence>
<evidence type="ECO:0000256" key="1">
    <source>
        <dbReference type="SAM" id="MobiDB-lite"/>
    </source>
</evidence>
<accession>A0A0K0CTQ0</accession>
<dbReference type="AlphaFoldDB" id="A0A0K0CTQ0"/>
<reference evidence="3" key="2">
    <citation type="submission" date="2017-02" db="UniProtKB">
        <authorList>
            <consortium name="WormBaseParasite"/>
        </authorList>
    </citation>
    <scope>IDENTIFICATION</scope>
</reference>
<feature type="region of interest" description="Disordered" evidence="1">
    <location>
        <begin position="85"/>
        <end position="118"/>
    </location>
</feature>
<dbReference type="WBParaSite" id="ACAC_0000049201-mRNA-1">
    <property type="protein sequence ID" value="ACAC_0000049201-mRNA-1"/>
    <property type="gene ID" value="ACAC_0000049201"/>
</dbReference>
<sequence length="205" mass="22683">MELNSVLSKLLPALTPTRSPQQIQLAQYPHQGMPFPNALSMAMLRSNHAAHVSRTAHSSNEAFSNFEIQLLHPEIRHLVLPSNAFKSHQGEMKRKKRSAQSKKSDSHHKATVDTVSSADAMTPAETIVSYMKAPGGGTIVSSRDEIGQIHVRVEYDRDEMLHFSHSPYAVLPPPCLKNVVMSTPEILSRFPQRHGVDISPSSGMM</sequence>
<feature type="compositionally biased region" description="Basic and acidic residues" evidence="1">
    <location>
        <begin position="102"/>
        <end position="111"/>
    </location>
</feature>
<protein>
    <submittedName>
        <fullName evidence="3">ZM domain-containing protein</fullName>
    </submittedName>
</protein>
<proteinExistence type="predicted"/>
<reference evidence="2" key="1">
    <citation type="submission" date="2012-09" db="EMBL/GenBank/DDBJ databases">
        <authorList>
            <person name="Martin A.A."/>
        </authorList>
    </citation>
    <scope>NUCLEOTIDE SEQUENCE</scope>
</reference>
<dbReference type="Proteomes" id="UP000035642">
    <property type="component" value="Unassembled WGS sequence"/>
</dbReference>